<keyword evidence="2" id="KW-1185">Reference proteome</keyword>
<proteinExistence type="predicted"/>
<evidence type="ECO:0000313" key="1">
    <source>
        <dbReference type="EMBL" id="KAJ0098111.1"/>
    </source>
</evidence>
<organism evidence="1 2">
    <name type="scientific">Pistacia atlantica</name>
    <dbReference type="NCBI Taxonomy" id="434234"/>
    <lineage>
        <taxon>Eukaryota</taxon>
        <taxon>Viridiplantae</taxon>
        <taxon>Streptophyta</taxon>
        <taxon>Embryophyta</taxon>
        <taxon>Tracheophyta</taxon>
        <taxon>Spermatophyta</taxon>
        <taxon>Magnoliopsida</taxon>
        <taxon>eudicotyledons</taxon>
        <taxon>Gunneridae</taxon>
        <taxon>Pentapetalae</taxon>
        <taxon>rosids</taxon>
        <taxon>malvids</taxon>
        <taxon>Sapindales</taxon>
        <taxon>Anacardiaceae</taxon>
        <taxon>Pistacia</taxon>
    </lineage>
</organism>
<accession>A0ACC1BGL8</accession>
<dbReference type="Proteomes" id="UP001164250">
    <property type="component" value="Chromosome 5"/>
</dbReference>
<protein>
    <submittedName>
        <fullName evidence="1">Uncharacterized protein</fullName>
    </submittedName>
</protein>
<reference evidence="2" key="1">
    <citation type="journal article" date="2023" name="G3 (Bethesda)">
        <title>Genome assembly and association tests identify interacting loci associated with vigor, precocity, and sex in interspecific pistachio rootstocks.</title>
        <authorList>
            <person name="Palmer W."/>
            <person name="Jacygrad E."/>
            <person name="Sagayaradj S."/>
            <person name="Cavanaugh K."/>
            <person name="Han R."/>
            <person name="Bertier L."/>
            <person name="Beede B."/>
            <person name="Kafkas S."/>
            <person name="Golino D."/>
            <person name="Preece J."/>
            <person name="Michelmore R."/>
        </authorList>
    </citation>
    <scope>NUCLEOTIDE SEQUENCE [LARGE SCALE GENOMIC DNA]</scope>
</reference>
<dbReference type="EMBL" id="CM047901">
    <property type="protein sequence ID" value="KAJ0098111.1"/>
    <property type="molecule type" value="Genomic_DNA"/>
</dbReference>
<sequence>MAAFKHSFLLSLLVALSLAGFHMSLAARHLLPTIPPLPKATLPPLPSIPTLPKATLPPLPSTPLPTQPTLPKPTLPPLPNPTLPKLTLPPLPSTPLPTIPSIPTIPNTIPKIPFVSPPPSK</sequence>
<gene>
    <name evidence="1" type="ORF">Patl1_28312</name>
</gene>
<comment type="caution">
    <text evidence="1">The sequence shown here is derived from an EMBL/GenBank/DDBJ whole genome shotgun (WGS) entry which is preliminary data.</text>
</comment>
<evidence type="ECO:0000313" key="2">
    <source>
        <dbReference type="Proteomes" id="UP001164250"/>
    </source>
</evidence>
<name>A0ACC1BGL8_9ROSI</name>